<dbReference type="InterPro" id="IPR004111">
    <property type="entry name" value="Repressor_TetR_C"/>
</dbReference>
<evidence type="ECO:0000313" key="5">
    <source>
        <dbReference type="Proteomes" id="UP000270471"/>
    </source>
</evidence>
<dbReference type="Pfam" id="PF02909">
    <property type="entry name" value="TetR_C_1"/>
    <property type="match status" value="1"/>
</dbReference>
<organism evidence="4 5">
    <name type="scientific">Streptomyces shenzhenensis</name>
    <dbReference type="NCBI Taxonomy" id="943815"/>
    <lineage>
        <taxon>Bacteria</taxon>
        <taxon>Bacillati</taxon>
        <taxon>Actinomycetota</taxon>
        <taxon>Actinomycetes</taxon>
        <taxon>Kitasatosporales</taxon>
        <taxon>Streptomycetaceae</taxon>
        <taxon>Streptomyces</taxon>
    </lineage>
</organism>
<feature type="domain" description="Tetracycline repressor TetR C-terminal" evidence="3">
    <location>
        <begin position="58"/>
        <end position="135"/>
    </location>
</feature>
<gene>
    <name evidence="4" type="ORF">CTZ28_30170</name>
</gene>
<dbReference type="GO" id="GO:0045892">
    <property type="term" value="P:negative regulation of DNA-templated transcription"/>
    <property type="evidence" value="ECO:0007669"/>
    <property type="project" value="InterPro"/>
</dbReference>
<keyword evidence="2" id="KW-0804">Transcription</keyword>
<accession>A0A3M0I0V2</accession>
<evidence type="ECO:0000256" key="1">
    <source>
        <dbReference type="ARBA" id="ARBA00023015"/>
    </source>
</evidence>
<dbReference type="AlphaFoldDB" id="A0A3M0I0V2"/>
<proteinExistence type="predicted"/>
<comment type="caution">
    <text evidence="4">The sequence shown here is derived from an EMBL/GenBank/DDBJ whole genome shotgun (WGS) entry which is preliminary data.</text>
</comment>
<reference evidence="4 5" key="1">
    <citation type="submission" date="2017-11" db="EMBL/GenBank/DDBJ databases">
        <title>Draft genome of actinobacteria isolated from guarana (Paullinia cupana (Mart.) Ducke.</title>
        <authorList>
            <person name="Siqueira K.A."/>
            <person name="Liotti R.G."/>
            <person name="Mendes T.A.O."/>
            <person name="Soares M.A."/>
        </authorList>
    </citation>
    <scope>NUCLEOTIDE SEQUENCE [LARGE SCALE GENOMIC DNA]</scope>
    <source>
        <strain evidence="4 5">193</strain>
    </source>
</reference>
<evidence type="ECO:0000256" key="2">
    <source>
        <dbReference type="ARBA" id="ARBA00023163"/>
    </source>
</evidence>
<dbReference type="InterPro" id="IPR036271">
    <property type="entry name" value="Tet_transcr_reg_TetR-rel_C_sf"/>
</dbReference>
<dbReference type="Gene3D" id="1.10.10.60">
    <property type="entry name" value="Homeodomain-like"/>
    <property type="match status" value="1"/>
</dbReference>
<keyword evidence="5" id="KW-1185">Reference proteome</keyword>
<dbReference type="Gene3D" id="1.10.357.10">
    <property type="entry name" value="Tetracycline Repressor, domain 2"/>
    <property type="match status" value="1"/>
</dbReference>
<name>A0A3M0I0V2_9ACTN</name>
<sequence length="183" mass="19890">MLDESGMETVTLRGVAKRMGLHLNSVSFQVTSKARLFELMAEVIFGELSLDDLPPEPRERIAEVSRRLRLAMLSHRDGGRVVGGTDTADVNARAYANVTISAFLEAGVSDIVAARASVALHCLIIGLVEEEQADRLNPRAQVSPDDHPGLAHIGRLLDEDSFAERTEFGIEALINQAMLTAAR</sequence>
<protein>
    <submittedName>
        <fullName evidence="4">Transcriptional regulator</fullName>
    </submittedName>
</protein>
<dbReference type="Proteomes" id="UP000270471">
    <property type="component" value="Unassembled WGS sequence"/>
</dbReference>
<dbReference type="OrthoDB" id="3818006at2"/>
<evidence type="ECO:0000313" key="4">
    <source>
        <dbReference type="EMBL" id="RMB82425.1"/>
    </source>
</evidence>
<evidence type="ECO:0000259" key="3">
    <source>
        <dbReference type="Pfam" id="PF02909"/>
    </source>
</evidence>
<keyword evidence="1" id="KW-0805">Transcription regulation</keyword>
<dbReference type="SUPFAM" id="SSF48498">
    <property type="entry name" value="Tetracyclin repressor-like, C-terminal domain"/>
    <property type="match status" value="1"/>
</dbReference>
<dbReference type="EMBL" id="PENI01000023">
    <property type="protein sequence ID" value="RMB82425.1"/>
    <property type="molecule type" value="Genomic_DNA"/>
</dbReference>